<keyword evidence="6 10" id="KW-0418">Kinase</keyword>
<organism evidence="10 11">
    <name type="scientific">Hesseltinella vesiculosa</name>
    <dbReference type="NCBI Taxonomy" id="101127"/>
    <lineage>
        <taxon>Eukaryota</taxon>
        <taxon>Fungi</taxon>
        <taxon>Fungi incertae sedis</taxon>
        <taxon>Mucoromycota</taxon>
        <taxon>Mucoromycotina</taxon>
        <taxon>Mucoromycetes</taxon>
        <taxon>Mucorales</taxon>
        <taxon>Cunninghamellaceae</taxon>
        <taxon>Hesseltinella</taxon>
    </lineage>
</organism>
<evidence type="ECO:0000256" key="3">
    <source>
        <dbReference type="ARBA" id="ARBA00022553"/>
    </source>
</evidence>
<evidence type="ECO:0000313" key="11">
    <source>
        <dbReference type="Proteomes" id="UP000242146"/>
    </source>
</evidence>
<dbReference type="InterPro" id="IPR050494">
    <property type="entry name" value="Ser_Thr_dual-spec_kinase"/>
</dbReference>
<proteinExistence type="inferred from homology"/>
<feature type="region of interest" description="Disordered" evidence="8">
    <location>
        <begin position="726"/>
        <end position="766"/>
    </location>
</feature>
<evidence type="ECO:0000256" key="5">
    <source>
        <dbReference type="ARBA" id="ARBA00022741"/>
    </source>
</evidence>
<feature type="region of interest" description="Disordered" evidence="8">
    <location>
        <begin position="521"/>
        <end position="563"/>
    </location>
</feature>
<dbReference type="InterPro" id="IPR011009">
    <property type="entry name" value="Kinase-like_dom_sf"/>
</dbReference>
<dbReference type="PANTHER" id="PTHR24058">
    <property type="entry name" value="DUAL SPECIFICITY PROTEIN KINASE"/>
    <property type="match status" value="1"/>
</dbReference>
<evidence type="ECO:0000256" key="6">
    <source>
        <dbReference type="ARBA" id="ARBA00022777"/>
    </source>
</evidence>
<dbReference type="GO" id="GO:0004713">
    <property type="term" value="F:protein tyrosine kinase activity"/>
    <property type="evidence" value="ECO:0007669"/>
    <property type="project" value="TreeGrafter"/>
</dbReference>
<dbReference type="STRING" id="101127.A0A1X2G7X6"/>
<dbReference type="Proteomes" id="UP000242146">
    <property type="component" value="Unassembled WGS sequence"/>
</dbReference>
<evidence type="ECO:0000256" key="1">
    <source>
        <dbReference type="ARBA" id="ARBA00008867"/>
    </source>
</evidence>
<evidence type="ECO:0000259" key="9">
    <source>
        <dbReference type="PROSITE" id="PS50011"/>
    </source>
</evidence>
<keyword evidence="3" id="KW-0597">Phosphoprotein</keyword>
<dbReference type="InterPro" id="IPR000719">
    <property type="entry name" value="Prot_kinase_dom"/>
</dbReference>
<dbReference type="PROSITE" id="PS50011">
    <property type="entry name" value="PROTEIN_KINASE_DOM"/>
    <property type="match status" value="1"/>
</dbReference>
<dbReference type="GO" id="GO:0005737">
    <property type="term" value="C:cytoplasm"/>
    <property type="evidence" value="ECO:0007669"/>
    <property type="project" value="TreeGrafter"/>
</dbReference>
<dbReference type="Gene3D" id="3.30.200.20">
    <property type="entry name" value="Phosphorylase Kinase, domain 1"/>
    <property type="match status" value="1"/>
</dbReference>
<keyword evidence="4" id="KW-0808">Transferase</keyword>
<dbReference type="Pfam" id="PF00069">
    <property type="entry name" value="Pkinase"/>
    <property type="match status" value="1"/>
</dbReference>
<evidence type="ECO:0000256" key="4">
    <source>
        <dbReference type="ARBA" id="ARBA00022679"/>
    </source>
</evidence>
<dbReference type="InterPro" id="IPR008271">
    <property type="entry name" value="Ser/Thr_kinase_AS"/>
</dbReference>
<dbReference type="GO" id="GO:0005524">
    <property type="term" value="F:ATP binding"/>
    <property type="evidence" value="ECO:0007669"/>
    <property type="project" value="UniProtKB-KW"/>
</dbReference>
<evidence type="ECO:0000313" key="10">
    <source>
        <dbReference type="EMBL" id="ORX47222.1"/>
    </source>
</evidence>
<dbReference type="GO" id="GO:0005634">
    <property type="term" value="C:nucleus"/>
    <property type="evidence" value="ECO:0007669"/>
    <property type="project" value="TreeGrafter"/>
</dbReference>
<comment type="caution">
    <text evidence="10">The sequence shown here is derived from an EMBL/GenBank/DDBJ whole genome shotgun (WGS) entry which is preliminary data.</text>
</comment>
<keyword evidence="2" id="KW-0723">Serine/threonine-protein kinase</keyword>
<name>A0A1X2G7X6_9FUNG</name>
<feature type="compositionally biased region" description="Low complexity" evidence="8">
    <location>
        <begin position="693"/>
        <end position="709"/>
    </location>
</feature>
<feature type="compositionally biased region" description="Basic and acidic residues" evidence="8">
    <location>
        <begin position="757"/>
        <end position="766"/>
    </location>
</feature>
<feature type="region of interest" description="Disordered" evidence="8">
    <location>
        <begin position="773"/>
        <end position="792"/>
    </location>
</feature>
<evidence type="ECO:0000256" key="2">
    <source>
        <dbReference type="ARBA" id="ARBA00022527"/>
    </source>
</evidence>
<dbReference type="PROSITE" id="PS00108">
    <property type="entry name" value="PROTEIN_KINASE_ST"/>
    <property type="match status" value="1"/>
</dbReference>
<dbReference type="PANTHER" id="PTHR24058:SF17">
    <property type="entry name" value="HOMEODOMAIN INTERACTING PROTEIN KINASE, ISOFORM D"/>
    <property type="match status" value="1"/>
</dbReference>
<keyword evidence="7" id="KW-0067">ATP-binding</keyword>
<dbReference type="FunFam" id="1.10.510.10:FF:000380">
    <property type="entry name" value="Serine/threonine-protein kinase ppk15"/>
    <property type="match status" value="1"/>
</dbReference>
<dbReference type="OrthoDB" id="9332038at2759"/>
<feature type="region of interest" description="Disordered" evidence="8">
    <location>
        <begin position="33"/>
        <end position="56"/>
    </location>
</feature>
<sequence>MEGDLDSDASIDNVPIQEASRVTRRYPVKVPFLSSFHKKPQQSRSSSQDSSSTASSTPFYSAVVEPAMSLGQQYPPKPKAFRKVCRGEHRLLPSLSSTITNPQKNLLKQMTLHILSTFENLNPEYRYNAASRPQRVLTKPSKEAKNDGFDNEDCDYILKVNDILGEEKGHQYRVIDLLGQGTFGQVVKCHWIGTEEYVSVKVIKNKTAYRAQSRMEVEILKQLKHKLSNSSERHILDLKHTFMHKNHFCLVFELLSFNLYELIKQNLFRGLSLNLVRVFTLQLLDTLTLLKDAKIIHCDLKPENILLTSFESPTIKVIDFGSACHEANRIYNYIQSRFYRSPEILLGLQYSGAIDMWSLGCIVAELFIGIPLFPGNSEYNQLRRIVDMLGAPPNELLENATNTHLYFNKIDNGKGKCAFEVKSMDQYSTEQKKVELPGKKYYVQSTLPELILEAKSTPQASPENKKYDLERRHALIDFLYGLLELNPLKRWTPQQARYHPFVTGEPFVEPYDPNQLRLSSVSTLTSQQHPHRSSITDDTLVPSASTTNTPHTLNGDQSSSQDTVQSLEMAAASLTMPQNSIFLPAAMASRRLRQRAQSMNTLTVPIQLQGIVQDIEANPVQEHRMRHESQPPPQEHTRQPHPAQQSSQLQQPQSILHNPKPAPSSSSSLSSWYRHRQSRSQGDLAGLLSPEKNSGSASANPPADPNPSGTAGQRKVKIADMVRIGAPSHGRQPSQPSARHLGNQNLLPHPAHPTQDSQDRRDHKSKTDWLMDASSLSTLHTGRNKGSKARFSHEGEAAGGLLMMRNAKPEPSTSTPSTATTGVRMMNVFKRRSLLGGA</sequence>
<dbReference type="SUPFAM" id="SSF56112">
    <property type="entry name" value="Protein kinase-like (PK-like)"/>
    <property type="match status" value="1"/>
</dbReference>
<keyword evidence="11" id="KW-1185">Reference proteome</keyword>
<dbReference type="AlphaFoldDB" id="A0A1X2G7X6"/>
<comment type="similarity">
    <text evidence="1">Belongs to the protein kinase superfamily. CMGC Ser/Thr protein kinase family. MNB/DYRK subfamily.</text>
</comment>
<dbReference type="EMBL" id="MCGT01000034">
    <property type="protein sequence ID" value="ORX47222.1"/>
    <property type="molecule type" value="Genomic_DNA"/>
</dbReference>
<feature type="compositionally biased region" description="Polar residues" evidence="8">
    <location>
        <begin position="731"/>
        <end position="746"/>
    </location>
</feature>
<keyword evidence="5" id="KW-0547">Nucleotide-binding</keyword>
<feature type="region of interest" description="Disordered" evidence="8">
    <location>
        <begin position="1"/>
        <end position="20"/>
    </location>
</feature>
<feature type="compositionally biased region" description="Low complexity" evidence="8">
    <location>
        <begin position="42"/>
        <end position="56"/>
    </location>
</feature>
<feature type="region of interest" description="Disordered" evidence="8">
    <location>
        <begin position="621"/>
        <end position="713"/>
    </location>
</feature>
<feature type="compositionally biased region" description="Low complexity" evidence="8">
    <location>
        <begin position="640"/>
        <end position="654"/>
    </location>
</feature>
<feature type="compositionally biased region" description="Polar residues" evidence="8">
    <location>
        <begin position="542"/>
        <end position="563"/>
    </location>
</feature>
<dbReference type="Gene3D" id="1.10.510.10">
    <property type="entry name" value="Transferase(Phosphotransferase) domain 1"/>
    <property type="match status" value="1"/>
</dbReference>
<dbReference type="GO" id="GO:0004674">
    <property type="term" value="F:protein serine/threonine kinase activity"/>
    <property type="evidence" value="ECO:0007669"/>
    <property type="project" value="UniProtKB-KW"/>
</dbReference>
<evidence type="ECO:0000256" key="8">
    <source>
        <dbReference type="SAM" id="MobiDB-lite"/>
    </source>
</evidence>
<accession>A0A1X2G7X6</accession>
<evidence type="ECO:0000256" key="7">
    <source>
        <dbReference type="ARBA" id="ARBA00022840"/>
    </source>
</evidence>
<gene>
    <name evidence="10" type="ORF">DM01DRAFT_302139</name>
</gene>
<reference evidence="10 11" key="1">
    <citation type="submission" date="2016-07" db="EMBL/GenBank/DDBJ databases">
        <title>Pervasive Adenine N6-methylation of Active Genes in Fungi.</title>
        <authorList>
            <consortium name="DOE Joint Genome Institute"/>
            <person name="Mondo S.J."/>
            <person name="Dannebaum R.O."/>
            <person name="Kuo R.C."/>
            <person name="Labutti K."/>
            <person name="Haridas S."/>
            <person name="Kuo A."/>
            <person name="Salamov A."/>
            <person name="Ahrendt S.R."/>
            <person name="Lipzen A."/>
            <person name="Sullivan W."/>
            <person name="Andreopoulos W.B."/>
            <person name="Clum A."/>
            <person name="Lindquist E."/>
            <person name="Daum C."/>
            <person name="Ramamoorthy G.K."/>
            <person name="Gryganskyi A."/>
            <person name="Culley D."/>
            <person name="Magnuson J.K."/>
            <person name="James T.Y."/>
            <person name="O'Malley M.A."/>
            <person name="Stajich J.E."/>
            <person name="Spatafora J.W."/>
            <person name="Visel A."/>
            <person name="Grigoriev I.V."/>
        </authorList>
    </citation>
    <scope>NUCLEOTIDE SEQUENCE [LARGE SCALE GENOMIC DNA]</scope>
    <source>
        <strain evidence="10 11">NRRL 3301</strain>
    </source>
</reference>
<feature type="domain" description="Protein kinase" evidence="9">
    <location>
        <begin position="172"/>
        <end position="502"/>
    </location>
</feature>
<dbReference type="SMART" id="SM00220">
    <property type="entry name" value="S_TKc"/>
    <property type="match status" value="1"/>
</dbReference>
<protein>
    <submittedName>
        <fullName evidence="10">Kinase-like protein</fullName>
    </submittedName>
</protein>